<dbReference type="PANTHER" id="PTHR39963">
    <property type="entry name" value="SLL0983 PROTEIN"/>
    <property type="match status" value="1"/>
</dbReference>
<sequence>MYKPLTVNDEIIVLIKEYLDRECLGENVREEASRKLKRYLIRTDDGSYTLPSKKLSGKSETMHTIHGAITEAYEKFVKPSQLENRDNIKVLDICSGLGYNSAALIDHIKAENILIHMIEASPEVICAGVLVPSPIPAHRIVKRAYEEWLLENGLARFQMISTEIPDNISIELFCEDARQTLPSLPQKYYDAIFLDAFSPPKSPELYTLEFMLELSRVIKDDGILTTYTSAAPVRAAMIEAGFHICEGPKFGRKRGGTIASPKPIGKGLSWDDERMIALTDVGIPYRDPNLEDGREEIIKRRKSERRIVRNANMLPSSYRTPIYLGRELPEKHARRILKNLRRIGIHDTFSKEALYIICPQYPECICGCKSLRLSSSRERILEMRNRLEKVKNGECISCSK</sequence>
<evidence type="ECO:0000259" key="1">
    <source>
        <dbReference type="Pfam" id="PF05430"/>
    </source>
</evidence>
<dbReference type="InterPro" id="IPR008471">
    <property type="entry name" value="MnmC-like_methylTransf"/>
</dbReference>
<dbReference type="GO" id="GO:0016645">
    <property type="term" value="F:oxidoreductase activity, acting on the CH-NH group of donors"/>
    <property type="evidence" value="ECO:0007669"/>
    <property type="project" value="InterPro"/>
</dbReference>
<dbReference type="InterPro" id="IPR029063">
    <property type="entry name" value="SAM-dependent_MTases_sf"/>
</dbReference>
<dbReference type="SUPFAM" id="SSF53335">
    <property type="entry name" value="S-adenosyl-L-methionine-dependent methyltransferases"/>
    <property type="match status" value="1"/>
</dbReference>
<dbReference type="Gene3D" id="3.40.50.150">
    <property type="entry name" value="Vaccinia Virus protein VP39"/>
    <property type="match status" value="1"/>
</dbReference>
<organism evidence="2 3">
    <name type="scientific">Methanothermobacter tenebrarum</name>
    <dbReference type="NCBI Taxonomy" id="680118"/>
    <lineage>
        <taxon>Archaea</taxon>
        <taxon>Methanobacteriati</taxon>
        <taxon>Methanobacteriota</taxon>
        <taxon>Methanomada group</taxon>
        <taxon>Methanobacteria</taxon>
        <taxon>Methanobacteriales</taxon>
        <taxon>Methanobacteriaceae</taxon>
        <taxon>Methanothermobacter</taxon>
    </lineage>
</organism>
<protein>
    <recommendedName>
        <fullName evidence="1">MnmC-like methyltransferase domain-containing protein</fullName>
    </recommendedName>
</protein>
<evidence type="ECO:0000313" key="3">
    <source>
        <dbReference type="Proteomes" id="UP000249782"/>
    </source>
</evidence>
<proteinExistence type="predicted"/>
<dbReference type="EMBL" id="QLOE01000009">
    <property type="protein sequence ID" value="RAO78695.1"/>
    <property type="molecule type" value="Genomic_DNA"/>
</dbReference>
<dbReference type="RefSeq" id="WP_112094346.1">
    <property type="nucleotide sequence ID" value="NZ_QLOE01000009.1"/>
</dbReference>
<accession>A0A328PFU1</accession>
<comment type="caution">
    <text evidence="2">The sequence shown here is derived from an EMBL/GenBank/DDBJ whole genome shotgun (WGS) entry which is preliminary data.</text>
</comment>
<feature type="domain" description="MnmC-like methyltransferase" evidence="1">
    <location>
        <begin position="138"/>
        <end position="260"/>
    </location>
</feature>
<dbReference type="Pfam" id="PF05430">
    <property type="entry name" value="Methyltransf_30"/>
    <property type="match status" value="1"/>
</dbReference>
<name>A0A328PFU1_9EURY</name>
<dbReference type="PANTHER" id="PTHR39963:SF1">
    <property type="entry name" value="MNMC-LIKE METHYLTRANSFERASE DOMAIN-CONTAINING PROTEIN"/>
    <property type="match status" value="1"/>
</dbReference>
<reference evidence="2 3" key="1">
    <citation type="submission" date="2018-06" db="EMBL/GenBank/DDBJ databases">
        <title>Draft genome sequence of hyperthermophilic methanogen Methanothermobacter tenebrarum sp. MCM-B 1447.</title>
        <authorList>
            <person name="Pore S.D."/>
            <person name="Dagar S."/>
            <person name="Dhakephalkar P.K."/>
        </authorList>
    </citation>
    <scope>NUCLEOTIDE SEQUENCE [LARGE SCALE GENOMIC DNA]</scope>
    <source>
        <strain evidence="2 3">MCM B 1447</strain>
    </source>
</reference>
<dbReference type="OrthoDB" id="1018at2157"/>
<evidence type="ECO:0000313" key="2">
    <source>
        <dbReference type="EMBL" id="RAO78695.1"/>
    </source>
</evidence>
<keyword evidence="3" id="KW-1185">Reference proteome</keyword>
<gene>
    <name evidence="2" type="ORF">DPC56_06895</name>
</gene>
<dbReference type="AlphaFoldDB" id="A0A328PFU1"/>
<dbReference type="Proteomes" id="UP000249782">
    <property type="component" value="Unassembled WGS sequence"/>
</dbReference>